<evidence type="ECO:0000256" key="13">
    <source>
        <dbReference type="RuleBase" id="RU000587"/>
    </source>
</evidence>
<name>A0A3R5X5B7_9CLOT</name>
<dbReference type="RefSeq" id="WP_128215778.1">
    <property type="nucleotide sequence ID" value="NZ_CP025746.1"/>
</dbReference>
<proteinExistence type="inferred from homology"/>
<comment type="cofactor">
    <cofactor evidence="2 13">
        <name>pyridoxal 5'-phosphate</name>
        <dbReference type="ChEBI" id="CHEBI:597326"/>
    </cofactor>
</comment>
<sequence>MFNIDKDAFKKDYLKKFLELHGKELEKGTQQNKYETLGSLVRDYVAKAWIDTNKRYNETGEKQVYYFSMEFLLGRLLGDALLNLGIRDICKEALGELNIDLRELEEFEHDQGLGNGGLGRLAACFLDSMASLNIPGHGCGIRYKYGFFEQKIINGAQVEAPDYWLREGNVWEIKKPDKSEIVKFGGEVRVEEVNGRLTFTHVNYEPVLAIPYDTPVVGYKNDVVNTLRLWSAEPVSNEFDFSSFSRGDFLKAIEYKNSVEAISHVLYPDDTFYEGKILRLKQQYFFVSAGIQSIIRYFKDNGHNLLNLDDLLAIHINDTHPTLAIPELMRILMDEEGMSWEDAWRITTNTISYTNHTILAEALEKWPVDMFKKLLPRIYLIVEEINRRFCEELWNKYIGQWDKISKMSIIGDNYVRMANLAIVGSHSVNGVAKLHTEILKKQEMKEFYYLFPRKFNNKTNGITHRRWLIKSNPELTALLIDTIGESWIKHPTDLENFEKFSKSTPVLEKLYDIKNNNKKALAKIIYDSNGIKVDPNSIFDVQVKRLHAYKRQTLNCLRIMDLYNRLLDNPDLDIVPRTFIFAGKAAPGYYLAKKTIELINAVGEKVNNDKRVKDKIKVVYMENYRVSQAEDIIPATDVSEQISTTTKEASGTSNMKFMMNGAITVATLDGANVEIRDEVGDDNIIIFGLTEREVLDYYSKGGYSSCDTCNSDPRLRRVTQDIINGYYSSDKDRFKTVFEHLLTYNDEFFVLKDFDSYVKAQDKVDSIYRDKNKWQSMAAVNIAHSGVFSSDRTIQEYATGIWGSGYLYKNL</sequence>
<reference evidence="14 15" key="1">
    <citation type="submission" date="2018-01" db="EMBL/GenBank/DDBJ databases">
        <title>Genome Sequencing and Assembly of Anaerobacter polyendosporus strain CT4.</title>
        <authorList>
            <person name="Tachaapaikoon C."/>
            <person name="Sutheeworapong S."/>
            <person name="Jenjaroenpun P."/>
            <person name="Wongsurawat T."/>
            <person name="Nookeaw I."/>
            <person name="Cheawchanlertfa P."/>
            <person name="Kosugi A."/>
            <person name="Cheevadhanarak S."/>
            <person name="Ratanakhanokchai K."/>
        </authorList>
    </citation>
    <scope>NUCLEOTIDE SEQUENCE [LARGE SCALE GENOMIC DNA]</scope>
    <source>
        <strain evidence="14 15">CT4</strain>
    </source>
</reference>
<comment type="function">
    <text evidence="11">Phosphorylase is an important allosteric enzyme in carbohydrate metabolism. Enzymes from different sources differ in their regulatory mechanisms and in their natural substrates. However, all known phosphorylases share catalytic and structural properties.</text>
</comment>
<dbReference type="InterPro" id="IPR035090">
    <property type="entry name" value="Pyridoxal_P_attach_site"/>
</dbReference>
<dbReference type="InterPro" id="IPR011833">
    <property type="entry name" value="Glycg_phsphrylas"/>
</dbReference>
<accession>A0A3R5X5B7</accession>
<dbReference type="Proteomes" id="UP000286268">
    <property type="component" value="Chromosome"/>
</dbReference>
<keyword evidence="8 13" id="KW-0808">Transferase</keyword>
<evidence type="ECO:0000256" key="7">
    <source>
        <dbReference type="ARBA" id="ARBA00022676"/>
    </source>
</evidence>
<keyword evidence="15" id="KW-1185">Reference proteome</keyword>
<feature type="modified residue" description="N6-(pyridoxal phosphate)lysine" evidence="12">
    <location>
        <position position="656"/>
    </location>
</feature>
<dbReference type="NCBIfam" id="TIGR02093">
    <property type="entry name" value="P_ylase"/>
    <property type="match status" value="1"/>
</dbReference>
<keyword evidence="5" id="KW-0963">Cytoplasm</keyword>
<comment type="function">
    <text evidence="13">Allosteric enzyme that catalyzes the rate-limiting step in glycogen catabolism, the phosphorolytic cleavage of glycogen to produce glucose-1-phosphate, and plays a central role in maintaining cellular and organismal glucose homeostasis.</text>
</comment>
<evidence type="ECO:0000256" key="4">
    <source>
        <dbReference type="ARBA" id="ARBA00006047"/>
    </source>
</evidence>
<dbReference type="FunFam" id="3.40.50.2000:FF:000153">
    <property type="entry name" value="Alpha-1,4 glucan phosphorylase"/>
    <property type="match status" value="1"/>
</dbReference>
<keyword evidence="9 12" id="KW-0663">Pyridoxal phosphate</keyword>
<gene>
    <name evidence="14" type="ORF">C1I91_27495</name>
</gene>
<evidence type="ECO:0000256" key="2">
    <source>
        <dbReference type="ARBA" id="ARBA00001933"/>
    </source>
</evidence>
<keyword evidence="7 13" id="KW-0328">Glycosyltransferase</keyword>
<dbReference type="Gene3D" id="3.40.50.2000">
    <property type="entry name" value="Glycogen Phosphorylase B"/>
    <property type="match status" value="2"/>
</dbReference>
<dbReference type="PANTHER" id="PTHR11468:SF3">
    <property type="entry name" value="GLYCOGEN PHOSPHORYLASE, LIVER FORM"/>
    <property type="match status" value="1"/>
</dbReference>
<dbReference type="GO" id="GO:0005980">
    <property type="term" value="P:glycogen catabolic process"/>
    <property type="evidence" value="ECO:0007669"/>
    <property type="project" value="UniProtKB-ARBA"/>
</dbReference>
<comment type="similarity">
    <text evidence="4 13">Belongs to the glycogen phosphorylase family.</text>
</comment>
<organism evidence="14 15">
    <name type="scientific">Clostridium manihotivorum</name>
    <dbReference type="NCBI Taxonomy" id="2320868"/>
    <lineage>
        <taxon>Bacteria</taxon>
        <taxon>Bacillati</taxon>
        <taxon>Bacillota</taxon>
        <taxon>Clostridia</taxon>
        <taxon>Eubacteriales</taxon>
        <taxon>Clostridiaceae</taxon>
        <taxon>Clostridium</taxon>
    </lineage>
</organism>
<dbReference type="PROSITE" id="PS00102">
    <property type="entry name" value="PHOSPHORYLASE"/>
    <property type="match status" value="1"/>
</dbReference>
<dbReference type="CDD" id="cd04300">
    <property type="entry name" value="GT35_Glycogen_Phosphorylase"/>
    <property type="match status" value="1"/>
</dbReference>
<dbReference type="InterPro" id="IPR000811">
    <property type="entry name" value="Glyco_trans_35"/>
</dbReference>
<dbReference type="EMBL" id="CP025746">
    <property type="protein sequence ID" value="QAA35084.1"/>
    <property type="molecule type" value="Genomic_DNA"/>
</dbReference>
<dbReference type="GO" id="GO:0008184">
    <property type="term" value="F:glycogen phosphorylase activity"/>
    <property type="evidence" value="ECO:0007669"/>
    <property type="project" value="InterPro"/>
</dbReference>
<protein>
    <recommendedName>
        <fullName evidence="13">Alpha-1,4 glucan phosphorylase</fullName>
        <ecNumber evidence="13">2.4.1.1</ecNumber>
    </recommendedName>
</protein>
<keyword evidence="6" id="KW-0021">Allosteric enzyme</keyword>
<dbReference type="KEGG" id="cmah:C1I91_27495"/>
<evidence type="ECO:0000256" key="5">
    <source>
        <dbReference type="ARBA" id="ARBA00022490"/>
    </source>
</evidence>
<evidence type="ECO:0000256" key="3">
    <source>
        <dbReference type="ARBA" id="ARBA00004496"/>
    </source>
</evidence>
<dbReference type="AlphaFoldDB" id="A0A3R5X5B7"/>
<evidence type="ECO:0000256" key="12">
    <source>
        <dbReference type="PIRSR" id="PIRSR000460-1"/>
    </source>
</evidence>
<comment type="catalytic activity">
    <reaction evidence="1 13">
        <text>[(1-&gt;4)-alpha-D-glucosyl](n) + phosphate = [(1-&gt;4)-alpha-D-glucosyl](n-1) + alpha-D-glucose 1-phosphate</text>
        <dbReference type="Rhea" id="RHEA:41732"/>
        <dbReference type="Rhea" id="RHEA-COMP:9584"/>
        <dbReference type="Rhea" id="RHEA-COMP:9586"/>
        <dbReference type="ChEBI" id="CHEBI:15444"/>
        <dbReference type="ChEBI" id="CHEBI:43474"/>
        <dbReference type="ChEBI" id="CHEBI:58601"/>
        <dbReference type="EC" id="2.4.1.1"/>
    </reaction>
</comment>
<dbReference type="GO" id="GO:0030170">
    <property type="term" value="F:pyridoxal phosphate binding"/>
    <property type="evidence" value="ECO:0007669"/>
    <property type="project" value="InterPro"/>
</dbReference>
<evidence type="ECO:0000256" key="1">
    <source>
        <dbReference type="ARBA" id="ARBA00001275"/>
    </source>
</evidence>
<evidence type="ECO:0000256" key="10">
    <source>
        <dbReference type="ARBA" id="ARBA00023277"/>
    </source>
</evidence>
<evidence type="ECO:0000313" key="14">
    <source>
        <dbReference type="EMBL" id="QAA35084.1"/>
    </source>
</evidence>
<dbReference type="OrthoDB" id="9760804at2"/>
<evidence type="ECO:0000256" key="9">
    <source>
        <dbReference type="ARBA" id="ARBA00022898"/>
    </source>
</evidence>
<dbReference type="GO" id="GO:0005737">
    <property type="term" value="C:cytoplasm"/>
    <property type="evidence" value="ECO:0007669"/>
    <property type="project" value="UniProtKB-SubCell"/>
</dbReference>
<evidence type="ECO:0000256" key="11">
    <source>
        <dbReference type="ARBA" id="ARBA00025174"/>
    </source>
</evidence>
<evidence type="ECO:0000256" key="6">
    <source>
        <dbReference type="ARBA" id="ARBA00022533"/>
    </source>
</evidence>
<evidence type="ECO:0000256" key="8">
    <source>
        <dbReference type="ARBA" id="ARBA00022679"/>
    </source>
</evidence>
<keyword evidence="10 13" id="KW-0119">Carbohydrate metabolism</keyword>
<dbReference type="Pfam" id="PF00343">
    <property type="entry name" value="Phosphorylase"/>
    <property type="match status" value="1"/>
</dbReference>
<evidence type="ECO:0000313" key="15">
    <source>
        <dbReference type="Proteomes" id="UP000286268"/>
    </source>
</evidence>
<dbReference type="PIRSF" id="PIRSF000460">
    <property type="entry name" value="Pprylas_GlgP"/>
    <property type="match status" value="1"/>
</dbReference>
<dbReference type="SUPFAM" id="SSF53756">
    <property type="entry name" value="UDP-Glycosyltransferase/glycogen phosphorylase"/>
    <property type="match status" value="1"/>
</dbReference>
<comment type="subcellular location">
    <subcellularLocation>
        <location evidence="3">Cytoplasm</location>
    </subcellularLocation>
</comment>
<dbReference type="EC" id="2.4.1.1" evidence="13"/>
<dbReference type="FunFam" id="3.40.50.2000:FF:000003">
    <property type="entry name" value="Alpha-1,4 glucan phosphorylase"/>
    <property type="match status" value="1"/>
</dbReference>
<dbReference type="PANTHER" id="PTHR11468">
    <property type="entry name" value="GLYCOGEN PHOSPHORYLASE"/>
    <property type="match status" value="1"/>
</dbReference>